<dbReference type="EnsemblMetazoa" id="XM_038197582.1">
    <property type="protein sequence ID" value="XP_038053510.1"/>
    <property type="gene ID" value="LOC119725954"/>
</dbReference>
<proteinExistence type="predicted"/>
<protein>
    <submittedName>
        <fullName evidence="1">Uncharacterized protein</fullName>
    </submittedName>
</protein>
<dbReference type="OrthoDB" id="426718at2759"/>
<evidence type="ECO:0000313" key="2">
    <source>
        <dbReference type="Proteomes" id="UP000887568"/>
    </source>
</evidence>
<dbReference type="RefSeq" id="XP_038053510.1">
    <property type="nucleotide sequence ID" value="XM_038197582.1"/>
</dbReference>
<keyword evidence="2" id="KW-1185">Reference proteome</keyword>
<evidence type="ECO:0000313" key="1">
    <source>
        <dbReference type="EnsemblMetazoa" id="XP_038053510.1"/>
    </source>
</evidence>
<dbReference type="PANTHER" id="PTHR37490:SF1">
    <property type="entry name" value="GLYCOSYLTRANSFERASE 2-LIKE DOMAIN-CONTAINING PROTEIN"/>
    <property type="match status" value="1"/>
</dbReference>
<dbReference type="AlphaFoldDB" id="A0A913ZQU5"/>
<name>A0A913ZQU5_PATMI</name>
<sequence>MFVFVFTVPYRQLRPKFGFTLKVVLQTPTVSNAVHKTAAKPVLRKTTSPQIVTMTPLTQTLDYEIVVAHYNEPLDWLRPYAKRAGHVYHKGSNTSAPFDMKKWERLPNTGREAHTYLHHIVNYYDNLANVTVFLQGHGPQTKDCFADVEEFLEKAMRNDFCCQHKSYANWGRIKHNGKYLQEVRAGKLRLANLTFADFYSALFGEEHPKSVPMCWSGCFSALRENLCKRPLSFYQRGLSLMPNDTNPEEAHYFERLWATIVKKH</sequence>
<dbReference type="Proteomes" id="UP000887568">
    <property type="component" value="Unplaced"/>
</dbReference>
<organism evidence="1 2">
    <name type="scientific">Patiria miniata</name>
    <name type="common">Bat star</name>
    <name type="synonym">Asterina miniata</name>
    <dbReference type="NCBI Taxonomy" id="46514"/>
    <lineage>
        <taxon>Eukaryota</taxon>
        <taxon>Metazoa</taxon>
        <taxon>Echinodermata</taxon>
        <taxon>Eleutherozoa</taxon>
        <taxon>Asterozoa</taxon>
        <taxon>Asteroidea</taxon>
        <taxon>Valvatacea</taxon>
        <taxon>Valvatida</taxon>
        <taxon>Asterinidae</taxon>
        <taxon>Patiria</taxon>
    </lineage>
</organism>
<dbReference type="Pfam" id="PF11913">
    <property type="entry name" value="DUF3431"/>
    <property type="match status" value="1"/>
</dbReference>
<accession>A0A913ZQU5</accession>
<reference evidence="1" key="1">
    <citation type="submission" date="2022-11" db="UniProtKB">
        <authorList>
            <consortium name="EnsemblMetazoa"/>
        </authorList>
    </citation>
    <scope>IDENTIFICATION</scope>
</reference>
<dbReference type="OMA" id="YANWGRI"/>
<dbReference type="PANTHER" id="PTHR37490">
    <property type="entry name" value="EXPRESSED PROTEIN"/>
    <property type="match status" value="1"/>
</dbReference>
<dbReference type="GeneID" id="119725954"/>
<dbReference type="InterPro" id="IPR021838">
    <property type="entry name" value="DUF3431"/>
</dbReference>